<dbReference type="Gene3D" id="3.90.1640.30">
    <property type="match status" value="1"/>
</dbReference>
<dbReference type="InterPro" id="IPR051673">
    <property type="entry name" value="SSDNA_exonuclease_RecJ"/>
</dbReference>
<dbReference type="InterPro" id="IPR041122">
    <property type="entry name" value="RecJ_OB"/>
</dbReference>
<dbReference type="Pfam" id="PF02272">
    <property type="entry name" value="DHHA1"/>
    <property type="match status" value="1"/>
</dbReference>
<dbReference type="Gene3D" id="3.10.310.30">
    <property type="match status" value="1"/>
</dbReference>
<evidence type="ECO:0000256" key="4">
    <source>
        <dbReference type="ARBA" id="ARBA00022801"/>
    </source>
</evidence>
<dbReference type="GO" id="GO:0003676">
    <property type="term" value="F:nucleic acid binding"/>
    <property type="evidence" value="ECO:0007669"/>
    <property type="project" value="InterPro"/>
</dbReference>
<dbReference type="SUPFAM" id="SSF64182">
    <property type="entry name" value="DHH phosphoesterases"/>
    <property type="match status" value="1"/>
</dbReference>
<proteinExistence type="inferred from homology"/>
<keyword evidence="5 9" id="KW-0269">Exonuclease</keyword>
<accession>A0A7W4I8U7</accession>
<dbReference type="AlphaFoldDB" id="A0A7W4I8U7"/>
<evidence type="ECO:0000259" key="7">
    <source>
        <dbReference type="Pfam" id="PF02272"/>
    </source>
</evidence>
<dbReference type="GO" id="GO:0008409">
    <property type="term" value="F:5'-3' exonuclease activity"/>
    <property type="evidence" value="ECO:0007669"/>
    <property type="project" value="InterPro"/>
</dbReference>
<comment type="similarity">
    <text evidence="1">Belongs to the RecJ family.</text>
</comment>
<dbReference type="InterPro" id="IPR003156">
    <property type="entry name" value="DHHA1_dom"/>
</dbReference>
<dbReference type="EMBL" id="JABEQG010000076">
    <property type="protein sequence ID" value="MBB2158345.1"/>
    <property type="molecule type" value="Genomic_DNA"/>
</dbReference>
<dbReference type="PANTHER" id="PTHR30255:SF2">
    <property type="entry name" value="SINGLE-STRANDED-DNA-SPECIFIC EXONUCLEASE RECJ"/>
    <property type="match status" value="1"/>
</dbReference>
<evidence type="ECO:0000256" key="2">
    <source>
        <dbReference type="ARBA" id="ARBA00019841"/>
    </source>
</evidence>
<evidence type="ECO:0000259" key="6">
    <source>
        <dbReference type="Pfam" id="PF01368"/>
    </source>
</evidence>
<evidence type="ECO:0000256" key="1">
    <source>
        <dbReference type="ARBA" id="ARBA00005915"/>
    </source>
</evidence>
<dbReference type="InterPro" id="IPR004610">
    <property type="entry name" value="RecJ"/>
</dbReference>
<keyword evidence="4" id="KW-0378">Hydrolase</keyword>
<feature type="domain" description="DDH" evidence="6">
    <location>
        <begin position="120"/>
        <end position="248"/>
    </location>
</feature>
<feature type="domain" description="RecJ OB" evidence="8">
    <location>
        <begin position="502"/>
        <end position="614"/>
    </location>
</feature>
<dbReference type="InterPro" id="IPR001667">
    <property type="entry name" value="DDH_dom"/>
</dbReference>
<organism evidence="9 10">
    <name type="scientific">Gluconacetobacter diazotrophicus</name>
    <name type="common">Acetobacter diazotrophicus</name>
    <dbReference type="NCBI Taxonomy" id="33996"/>
    <lineage>
        <taxon>Bacteria</taxon>
        <taxon>Pseudomonadati</taxon>
        <taxon>Pseudomonadota</taxon>
        <taxon>Alphaproteobacteria</taxon>
        <taxon>Acetobacterales</taxon>
        <taxon>Acetobacteraceae</taxon>
        <taxon>Gluconacetobacter</taxon>
    </lineage>
</organism>
<dbReference type="Proteomes" id="UP000550787">
    <property type="component" value="Unassembled WGS sequence"/>
</dbReference>
<reference evidence="9 10" key="1">
    <citation type="submission" date="2020-04" db="EMBL/GenBank/DDBJ databases">
        <title>Description of novel Gluconacetobacter.</title>
        <authorList>
            <person name="Sombolestani A."/>
        </authorList>
    </citation>
    <scope>NUCLEOTIDE SEQUENCE [LARGE SCALE GENOMIC DNA]</scope>
    <source>
        <strain evidence="9 10">LMG 7603</strain>
    </source>
</reference>
<evidence type="ECO:0000259" key="8">
    <source>
        <dbReference type="Pfam" id="PF17768"/>
    </source>
</evidence>
<dbReference type="GO" id="GO:0006310">
    <property type="term" value="P:DNA recombination"/>
    <property type="evidence" value="ECO:0007669"/>
    <property type="project" value="InterPro"/>
</dbReference>
<comment type="caution">
    <text evidence="9">The sequence shown here is derived from an EMBL/GenBank/DDBJ whole genome shotgun (WGS) entry which is preliminary data.</text>
</comment>
<dbReference type="Pfam" id="PF17768">
    <property type="entry name" value="RecJ_OB"/>
    <property type="match status" value="1"/>
</dbReference>
<dbReference type="InterPro" id="IPR038763">
    <property type="entry name" value="DHH_sf"/>
</dbReference>
<dbReference type="Pfam" id="PF01368">
    <property type="entry name" value="DHH"/>
    <property type="match status" value="1"/>
</dbReference>
<sequence>MPPVADGLLSPAVGAVGDALGDASGTIVLGVAASLGGRRWLWRDPVLADAGGRVGLMIAQQAGVSDIVGQMLAARGLDGRSAATFLDPTLRALMPDPSALRDMDPAAERLADAVRRGETVAVFGDYDVDGACAAALVTQLLRDLGCPVLTHVPDRMTEGYGPNAPALEALAARGATLVVCVDCGTAAGDILAGLAGRADIIVLDHHKAEGPPPPVLATVNPNRLDCTSGQRGLCAAGVAFLAAVATVRTLRRAGWFAGRPEPDLMAFLDIVALATVCDVMPLTDLNRALVTQGLKILARRQRTGLDALLEVAGARDPLSAFTCGFALGPRINAGGRIAESGLGLDLLLCDDAAEARRLAERLDAVNRRRQTVETTILDRAMDEAASQRAAGRGVLLLSGRDWHPGVVGIVAGRIKERFNRPVLVGAELEDGTVKGSGRSVADLDLGAAIIAARQAGLLTTGGGHAMAAGFSLPREGVPALHDFLEARLAGATALPDATDVLIEGVVHVAGATTELATDIGRLAPFGAGNDEPILAIPRVRVVRADRIGREGNTLRVLVEGEGGGPRLKALLFRADDHPATPILEDRNAPPLHLAGWLRAESWNGRVSAGFFIRDAAIAT</sequence>
<gene>
    <name evidence="9" type="primary">recJ</name>
    <name evidence="9" type="ORF">HLH33_18970</name>
</gene>
<feature type="domain" description="DHHA1" evidence="7">
    <location>
        <begin position="395"/>
        <end position="488"/>
    </location>
</feature>
<evidence type="ECO:0000256" key="3">
    <source>
        <dbReference type="ARBA" id="ARBA00022722"/>
    </source>
</evidence>
<dbReference type="PANTHER" id="PTHR30255">
    <property type="entry name" value="SINGLE-STRANDED-DNA-SPECIFIC EXONUCLEASE RECJ"/>
    <property type="match status" value="1"/>
</dbReference>
<evidence type="ECO:0000313" key="10">
    <source>
        <dbReference type="Proteomes" id="UP000550787"/>
    </source>
</evidence>
<evidence type="ECO:0000313" key="9">
    <source>
        <dbReference type="EMBL" id="MBB2158345.1"/>
    </source>
</evidence>
<dbReference type="RefSeq" id="WP_183116702.1">
    <property type="nucleotide sequence ID" value="NZ_JABEQG010000076.1"/>
</dbReference>
<keyword evidence="3" id="KW-0540">Nuclease</keyword>
<protein>
    <recommendedName>
        <fullName evidence="2">Single-stranded-DNA-specific exonuclease RecJ</fullName>
    </recommendedName>
</protein>
<evidence type="ECO:0000256" key="5">
    <source>
        <dbReference type="ARBA" id="ARBA00022839"/>
    </source>
</evidence>
<dbReference type="NCBIfam" id="TIGR00644">
    <property type="entry name" value="recJ"/>
    <property type="match status" value="1"/>
</dbReference>
<name>A0A7W4I8U7_GLUDI</name>
<dbReference type="GO" id="GO:0006281">
    <property type="term" value="P:DNA repair"/>
    <property type="evidence" value="ECO:0007669"/>
    <property type="project" value="InterPro"/>
</dbReference>